<comment type="caution">
    <text evidence="3">The sequence shown here is derived from an EMBL/GenBank/DDBJ whole genome shotgun (WGS) entry which is preliminary data.</text>
</comment>
<dbReference type="Gene3D" id="3.40.50.300">
    <property type="entry name" value="P-loop containing nucleotide triphosphate hydrolases"/>
    <property type="match status" value="1"/>
</dbReference>
<evidence type="ECO:0000256" key="1">
    <source>
        <dbReference type="ARBA" id="ARBA00022741"/>
    </source>
</evidence>
<dbReference type="InterPro" id="IPR001806">
    <property type="entry name" value="Small_GTPase"/>
</dbReference>
<proteinExistence type="predicted"/>
<dbReference type="SMART" id="SM00174">
    <property type="entry name" value="RHO"/>
    <property type="match status" value="1"/>
</dbReference>
<dbReference type="SUPFAM" id="SSF52540">
    <property type="entry name" value="P-loop containing nucleoside triphosphate hydrolases"/>
    <property type="match status" value="1"/>
</dbReference>
<dbReference type="Proteomes" id="UP000777438">
    <property type="component" value="Unassembled WGS sequence"/>
</dbReference>
<dbReference type="GO" id="GO:0007264">
    <property type="term" value="P:small GTPase-mediated signal transduction"/>
    <property type="evidence" value="ECO:0007669"/>
    <property type="project" value="InterPro"/>
</dbReference>
<dbReference type="OrthoDB" id="8830751at2759"/>
<dbReference type="GO" id="GO:0003924">
    <property type="term" value="F:GTPase activity"/>
    <property type="evidence" value="ECO:0007669"/>
    <property type="project" value="InterPro"/>
</dbReference>
<keyword evidence="2" id="KW-0342">GTP-binding</keyword>
<name>A0A9P8W642_9HYPO</name>
<sequence>YVPTVYETDTPSFTLVGLEVELLVFDTAGQSDYDRPRATSYSDTDVFYIRFAIDNRGSLDNVLEKAWDDQMIHLPSCSHSGIIFLLSINNDFRVDAETILELPKIGAKPIS</sequence>
<dbReference type="InterPro" id="IPR027417">
    <property type="entry name" value="P-loop_NTPase"/>
</dbReference>
<keyword evidence="4" id="KW-1185">Reference proteome</keyword>
<evidence type="ECO:0000313" key="4">
    <source>
        <dbReference type="Proteomes" id="UP000777438"/>
    </source>
</evidence>
<dbReference type="InterPro" id="IPR003578">
    <property type="entry name" value="Small_GTPase_Rho"/>
</dbReference>
<organism evidence="3 4">
    <name type="scientific">Thelonectria olida</name>
    <dbReference type="NCBI Taxonomy" id="1576542"/>
    <lineage>
        <taxon>Eukaryota</taxon>
        <taxon>Fungi</taxon>
        <taxon>Dikarya</taxon>
        <taxon>Ascomycota</taxon>
        <taxon>Pezizomycotina</taxon>
        <taxon>Sordariomycetes</taxon>
        <taxon>Hypocreomycetidae</taxon>
        <taxon>Hypocreales</taxon>
        <taxon>Nectriaceae</taxon>
        <taxon>Thelonectria</taxon>
    </lineage>
</organism>
<dbReference type="PANTHER" id="PTHR24072">
    <property type="entry name" value="RHO FAMILY GTPASE"/>
    <property type="match status" value="1"/>
</dbReference>
<evidence type="ECO:0000256" key="2">
    <source>
        <dbReference type="ARBA" id="ARBA00023134"/>
    </source>
</evidence>
<dbReference type="AlphaFoldDB" id="A0A9P8W642"/>
<protein>
    <submittedName>
        <fullName evidence="3">Uncharacterized protein</fullName>
    </submittedName>
</protein>
<dbReference type="Pfam" id="PF00071">
    <property type="entry name" value="Ras"/>
    <property type="match status" value="1"/>
</dbReference>
<gene>
    <name evidence="3" type="ORF">B0T10DRAFT_384011</name>
</gene>
<evidence type="ECO:0000313" key="3">
    <source>
        <dbReference type="EMBL" id="KAH6888401.1"/>
    </source>
</evidence>
<dbReference type="GO" id="GO:0005525">
    <property type="term" value="F:GTP binding"/>
    <property type="evidence" value="ECO:0007669"/>
    <property type="project" value="UniProtKB-KW"/>
</dbReference>
<accession>A0A9P8W642</accession>
<feature type="non-terminal residue" evidence="3">
    <location>
        <position position="1"/>
    </location>
</feature>
<feature type="non-terminal residue" evidence="3">
    <location>
        <position position="111"/>
    </location>
</feature>
<reference evidence="3 4" key="1">
    <citation type="journal article" date="2021" name="Nat. Commun.">
        <title>Genetic determinants of endophytism in the Arabidopsis root mycobiome.</title>
        <authorList>
            <person name="Mesny F."/>
            <person name="Miyauchi S."/>
            <person name="Thiergart T."/>
            <person name="Pickel B."/>
            <person name="Atanasova L."/>
            <person name="Karlsson M."/>
            <person name="Huettel B."/>
            <person name="Barry K.W."/>
            <person name="Haridas S."/>
            <person name="Chen C."/>
            <person name="Bauer D."/>
            <person name="Andreopoulos W."/>
            <person name="Pangilinan J."/>
            <person name="LaButti K."/>
            <person name="Riley R."/>
            <person name="Lipzen A."/>
            <person name="Clum A."/>
            <person name="Drula E."/>
            <person name="Henrissat B."/>
            <person name="Kohler A."/>
            <person name="Grigoriev I.V."/>
            <person name="Martin F.M."/>
            <person name="Hacquard S."/>
        </authorList>
    </citation>
    <scope>NUCLEOTIDE SEQUENCE [LARGE SCALE GENOMIC DNA]</scope>
    <source>
        <strain evidence="3 4">MPI-CAGE-CH-0241</strain>
    </source>
</reference>
<dbReference type="EMBL" id="JAGPYM010000012">
    <property type="protein sequence ID" value="KAH6888401.1"/>
    <property type="molecule type" value="Genomic_DNA"/>
</dbReference>
<keyword evidence="1" id="KW-0547">Nucleotide-binding</keyword>